<dbReference type="InterPro" id="IPR056934">
    <property type="entry name" value="SH3_Rv0428c"/>
</dbReference>
<dbReference type="InterPro" id="IPR056935">
    <property type="entry name" value="Rv0428c-like_C"/>
</dbReference>
<evidence type="ECO:0000256" key="2">
    <source>
        <dbReference type="ARBA" id="ARBA00023315"/>
    </source>
</evidence>
<sequence length="299" mass="30846">MSDGSRSPYLGPHVVGQRVVVRRLVPGATGPTGGPAFTDVLGECVAWDPCVVVTATGERVEIPLDLIVSGKPVPPRPSVRLRASVAECESHVAGLWSSAETAAIGAWQVRSSRTVGRKRANSCLAVVDPGLPLSEALDAVGAAYDALGKPALLHVEADSDLEGALLALGCTPAGGEADFLLAGVTRALRAAGRPSVAVDLSASGAHAIAEVSSACDAIAEAAASIDGDWIGIHDLLVDPSHRRRGLARSVVASLLEWGVEQGASTAWLHVETDNAAARALYSSLGFVEHHRMRYIALPG</sequence>
<dbReference type="RefSeq" id="WP_131583437.1">
    <property type="nucleotide sequence ID" value="NZ_SJZJ01000014.1"/>
</dbReference>
<keyword evidence="5" id="KW-1185">Reference proteome</keyword>
<protein>
    <submittedName>
        <fullName evidence="4">GNAT family N-acetyltransferase</fullName>
    </submittedName>
</protein>
<gene>
    <name evidence="4" type="ORF">EPD65_09315</name>
</gene>
<dbReference type="InterPro" id="IPR016181">
    <property type="entry name" value="Acyl_CoA_acyltransferase"/>
</dbReference>
<dbReference type="Gene3D" id="3.40.630.30">
    <property type="match status" value="1"/>
</dbReference>
<dbReference type="AlphaFoldDB" id="A0A4V2NY83"/>
<proteinExistence type="predicted"/>
<keyword evidence="2" id="KW-0012">Acyltransferase</keyword>
<keyword evidence="1 4" id="KW-0808">Transferase</keyword>
<name>A0A4V2NY83_9ACTN</name>
<accession>A0A4V2NY83</accession>
<feature type="domain" description="N-acetyltransferase" evidence="3">
    <location>
        <begin position="165"/>
        <end position="299"/>
    </location>
</feature>
<dbReference type="PROSITE" id="PS51186">
    <property type="entry name" value="GNAT"/>
    <property type="match status" value="1"/>
</dbReference>
<dbReference type="InterPro" id="IPR050680">
    <property type="entry name" value="YpeA/RimI_acetyltransf"/>
</dbReference>
<dbReference type="PANTHER" id="PTHR43420:SF12">
    <property type="entry name" value="N-ACETYLTRANSFERASE DOMAIN-CONTAINING PROTEIN"/>
    <property type="match status" value="1"/>
</dbReference>
<dbReference type="EMBL" id="SJZJ01000014">
    <property type="protein sequence ID" value="TCJ24102.1"/>
    <property type="molecule type" value="Genomic_DNA"/>
</dbReference>
<evidence type="ECO:0000313" key="5">
    <source>
        <dbReference type="Proteomes" id="UP000295453"/>
    </source>
</evidence>
<evidence type="ECO:0000313" key="4">
    <source>
        <dbReference type="EMBL" id="TCJ24102.1"/>
    </source>
</evidence>
<dbReference type="PANTHER" id="PTHR43420">
    <property type="entry name" value="ACETYLTRANSFERASE"/>
    <property type="match status" value="1"/>
</dbReference>
<dbReference type="OrthoDB" id="9775595at2"/>
<comment type="caution">
    <text evidence="4">The sequence shown here is derived from an EMBL/GenBank/DDBJ whole genome shotgun (WGS) entry which is preliminary data.</text>
</comment>
<dbReference type="Pfam" id="PF24551">
    <property type="entry name" value="SH3_Rv0428c"/>
    <property type="match status" value="1"/>
</dbReference>
<dbReference type="GO" id="GO:0016747">
    <property type="term" value="F:acyltransferase activity, transferring groups other than amino-acyl groups"/>
    <property type="evidence" value="ECO:0007669"/>
    <property type="project" value="InterPro"/>
</dbReference>
<dbReference type="Pfam" id="PF24553">
    <property type="entry name" value="Rv0428c_C"/>
    <property type="match status" value="1"/>
</dbReference>
<dbReference type="CDD" id="cd04301">
    <property type="entry name" value="NAT_SF"/>
    <property type="match status" value="1"/>
</dbReference>
<evidence type="ECO:0000259" key="3">
    <source>
        <dbReference type="PROSITE" id="PS51186"/>
    </source>
</evidence>
<dbReference type="InterPro" id="IPR000182">
    <property type="entry name" value="GNAT_dom"/>
</dbReference>
<dbReference type="Proteomes" id="UP000295453">
    <property type="component" value="Unassembled WGS sequence"/>
</dbReference>
<dbReference type="SUPFAM" id="SSF55729">
    <property type="entry name" value="Acyl-CoA N-acyltransferases (Nat)"/>
    <property type="match status" value="1"/>
</dbReference>
<evidence type="ECO:0000256" key="1">
    <source>
        <dbReference type="ARBA" id="ARBA00022679"/>
    </source>
</evidence>
<organism evidence="4 5">
    <name type="scientific">Nocardioides jejuensis</name>
    <dbReference type="NCBI Taxonomy" id="2502782"/>
    <lineage>
        <taxon>Bacteria</taxon>
        <taxon>Bacillati</taxon>
        <taxon>Actinomycetota</taxon>
        <taxon>Actinomycetes</taxon>
        <taxon>Propionibacteriales</taxon>
        <taxon>Nocardioidaceae</taxon>
        <taxon>Nocardioides</taxon>
    </lineage>
</organism>
<reference evidence="4 5" key="1">
    <citation type="submission" date="2019-03" db="EMBL/GenBank/DDBJ databases">
        <authorList>
            <person name="Kim M.K.M."/>
        </authorList>
    </citation>
    <scope>NUCLEOTIDE SEQUENCE [LARGE SCALE GENOMIC DNA]</scope>
    <source>
        <strain evidence="4 5">18JY15-6</strain>
    </source>
</reference>